<feature type="region of interest" description="Disordered" evidence="4">
    <location>
        <begin position="380"/>
        <end position="409"/>
    </location>
</feature>
<keyword evidence="5" id="KW-1133">Transmembrane helix</keyword>
<feature type="region of interest" description="Disordered" evidence="4">
    <location>
        <begin position="20"/>
        <end position="53"/>
    </location>
</feature>
<evidence type="ECO:0000256" key="1">
    <source>
        <dbReference type="ARBA" id="ARBA00022723"/>
    </source>
</evidence>
<dbReference type="PANTHER" id="PTHR28110">
    <property type="entry name" value="TRANSMEMBRANE PROTEIN"/>
    <property type="match status" value="1"/>
</dbReference>
<dbReference type="EMBL" id="JANIEX010000345">
    <property type="protein sequence ID" value="KAJ3568448.1"/>
    <property type="molecule type" value="Genomic_DNA"/>
</dbReference>
<dbReference type="Pfam" id="PF00172">
    <property type="entry name" value="Zn_clus"/>
    <property type="match status" value="1"/>
</dbReference>
<comment type="caution">
    <text evidence="8">The sequence shown here is derived from an EMBL/GenBank/DDBJ whole genome shotgun (WGS) entry which is preliminary data.</text>
</comment>
<feature type="region of interest" description="Disordered" evidence="4">
    <location>
        <begin position="169"/>
        <end position="252"/>
    </location>
</feature>
<evidence type="ECO:0000259" key="6">
    <source>
        <dbReference type="PROSITE" id="PS50048"/>
    </source>
</evidence>
<dbReference type="GO" id="GO:0006351">
    <property type="term" value="P:DNA-templated transcription"/>
    <property type="evidence" value="ECO:0007669"/>
    <property type="project" value="InterPro"/>
</dbReference>
<keyword evidence="3" id="KW-0863">Zinc-finger</keyword>
<feature type="compositionally biased region" description="Low complexity" evidence="4">
    <location>
        <begin position="233"/>
        <end position="246"/>
    </location>
</feature>
<gene>
    <name evidence="8" type="ORF">NP233_g5707</name>
</gene>
<organism evidence="8 9">
    <name type="scientific">Leucocoprinus birnbaumii</name>
    <dbReference type="NCBI Taxonomy" id="56174"/>
    <lineage>
        <taxon>Eukaryota</taxon>
        <taxon>Fungi</taxon>
        <taxon>Dikarya</taxon>
        <taxon>Basidiomycota</taxon>
        <taxon>Agaricomycotina</taxon>
        <taxon>Agaricomycetes</taxon>
        <taxon>Agaricomycetidae</taxon>
        <taxon>Agaricales</taxon>
        <taxon>Agaricineae</taxon>
        <taxon>Agaricaceae</taxon>
        <taxon>Leucocoprinus</taxon>
    </lineage>
</organism>
<sequence>MVLLLTSLFPPSMTMISNEPLIPSQPAQSTQSSLASALGSERPLDIRPDFEPLRKKDGTLSKIRSHRGNIPVLPQTKLCPHCPAKFTRTTHLNRHLRNHTNERLHRCDTCDSQFTRSDLLTRHKKSCNNPSSRSRRRSCLACMESKIKCDRQMPCAKCVSKGTECVYGPTTRKIPQSVAPKGSFTNGNSISPPRRSDQNQMQTHTIASASTRTPISTSFPNHAGATTSSHPNSPSDTSIISSSSASVRTPEPTYSMQASGLVYVQDPEVYQQQTQLTRSIEPSIQASPSAVPIPPDYSSVTLYNTGFLNDPPVEVYSPSESDSTNADDQLVPVSSHLSPAYGSDVFTPFFTNIFPQMTPPSATAALTEVTLNIEELSVRGDSPEDFPFNPRLLAESSSPSTTTQSPAFSNECLKPDPFQTFEVDRGHGRLRALSPDPTPAELQHYLHIFFTTFLTQIPIVHAPTFRAEKKSPVLLSAMQACGALFVGTKRATDFISRTLAYARETLVHDFARKSTDWLDQVQLILAVVLLQTIGLFHQDMDQRASSSIYHGMLVMMIRQTGLIPLNASWQPTRIDESNLEGAWFDWARHEMAKRAILWSYMHDCCHCIYFALPSSYHPQEVTLNLPCENALWQANTAADWYLVLQRSSPYGTTQASRLTGMSIPKMVAYLSETRTIPSAAPLSAFAHFVLIHITLKQLFQYCVMGKPSKPKIDGVDDEMDPQMFKLQFSMHNWLHNWKNSPDSRIEKGVGEPPFIQNLVPFYWLGQVAMLAYQENLPPFVFGSLENEKVEVRFRLVKRWLRHIRNFLKSHDEAPTLYWDELVQLRLHSWQQEDPNEGDEGLLEFFSELSPSGQMLPSPVSSGTRKGFRRADVTGRRNLSKFLLSRSRFTNLGIVLLIILTFFSLYYNLRFLLALRPTSLLSDSCPAPTKPNMHKASAKFGSVWWATVKRPSISESLDHLVIVPGHAIWTGNDPERRLEDSEWILEPYQRGKARLEALYQHIQRGLDIAREDQHALVVFSGGQTRLQSIMTEAQSYLRLALLGDSTSSSQDISGRLTTEDYALDSFQNLLFSIARFKEFTGRYPDRISIVGYGFKKSRFEKLHRAALRWPEDKFAYYGVDPDDTEHVRIATDGEVVKTDIYHIQKTCMGAILLSLSNVDNGILFGDSILIISVLQN</sequence>
<dbReference type="PANTHER" id="PTHR28110:SF1">
    <property type="entry name" value="TRANSMEMBRANE PROTEIN"/>
    <property type="match status" value="1"/>
</dbReference>
<dbReference type="SUPFAM" id="SSF57667">
    <property type="entry name" value="beta-beta-alpha zinc fingers"/>
    <property type="match status" value="1"/>
</dbReference>
<name>A0AAD5YRM4_9AGAR</name>
<dbReference type="InterPro" id="IPR055323">
    <property type="entry name" value="C57A10.07/YOR238W"/>
</dbReference>
<keyword evidence="3" id="KW-0862">Zinc</keyword>
<evidence type="ECO:0000313" key="8">
    <source>
        <dbReference type="EMBL" id="KAJ3568448.1"/>
    </source>
</evidence>
<accession>A0AAD5YRM4</accession>
<feature type="domain" description="C2H2-type" evidence="7">
    <location>
        <begin position="105"/>
        <end position="134"/>
    </location>
</feature>
<dbReference type="InterPro" id="IPR013087">
    <property type="entry name" value="Znf_C2H2_type"/>
</dbReference>
<evidence type="ECO:0000259" key="7">
    <source>
        <dbReference type="PROSITE" id="PS50157"/>
    </source>
</evidence>
<keyword evidence="1" id="KW-0479">Metal-binding</keyword>
<dbReference type="Proteomes" id="UP001213000">
    <property type="component" value="Unassembled WGS sequence"/>
</dbReference>
<dbReference type="InterPro" id="IPR036236">
    <property type="entry name" value="Znf_C2H2_sf"/>
</dbReference>
<reference evidence="8" key="1">
    <citation type="submission" date="2022-07" db="EMBL/GenBank/DDBJ databases">
        <title>Genome Sequence of Leucocoprinus birnbaumii.</title>
        <authorList>
            <person name="Buettner E."/>
        </authorList>
    </citation>
    <scope>NUCLEOTIDE SEQUENCE</scope>
    <source>
        <strain evidence="8">VT141</strain>
    </source>
</reference>
<dbReference type="SMART" id="SM00355">
    <property type="entry name" value="ZnF_C2H2"/>
    <property type="match status" value="2"/>
</dbReference>
<dbReference type="CDD" id="cd12148">
    <property type="entry name" value="fungal_TF_MHR"/>
    <property type="match status" value="1"/>
</dbReference>
<dbReference type="Gene3D" id="3.30.160.60">
    <property type="entry name" value="Classic Zinc Finger"/>
    <property type="match status" value="1"/>
</dbReference>
<evidence type="ECO:0000256" key="3">
    <source>
        <dbReference type="PROSITE-ProRule" id="PRU00042"/>
    </source>
</evidence>
<dbReference type="Pfam" id="PF04082">
    <property type="entry name" value="Fungal_trans"/>
    <property type="match status" value="1"/>
</dbReference>
<dbReference type="GO" id="GO:0005737">
    <property type="term" value="C:cytoplasm"/>
    <property type="evidence" value="ECO:0007669"/>
    <property type="project" value="TreeGrafter"/>
</dbReference>
<evidence type="ECO:0000256" key="4">
    <source>
        <dbReference type="SAM" id="MobiDB-lite"/>
    </source>
</evidence>
<dbReference type="InterPro" id="IPR001138">
    <property type="entry name" value="Zn2Cys6_DnaBD"/>
</dbReference>
<feature type="compositionally biased region" description="Basic and acidic residues" evidence="4">
    <location>
        <begin position="42"/>
        <end position="53"/>
    </location>
</feature>
<dbReference type="GO" id="GO:0003677">
    <property type="term" value="F:DNA binding"/>
    <property type="evidence" value="ECO:0007669"/>
    <property type="project" value="InterPro"/>
</dbReference>
<dbReference type="SMART" id="SM00066">
    <property type="entry name" value="GAL4"/>
    <property type="match status" value="1"/>
</dbReference>
<evidence type="ECO:0000256" key="5">
    <source>
        <dbReference type="SAM" id="Phobius"/>
    </source>
</evidence>
<feature type="compositionally biased region" description="Polar residues" evidence="4">
    <location>
        <begin position="198"/>
        <end position="232"/>
    </location>
</feature>
<dbReference type="PROSITE" id="PS50048">
    <property type="entry name" value="ZN2_CY6_FUNGAL_2"/>
    <property type="match status" value="1"/>
</dbReference>
<feature type="transmembrane region" description="Helical" evidence="5">
    <location>
        <begin position="888"/>
        <end position="908"/>
    </location>
</feature>
<dbReference type="GO" id="GO:0000981">
    <property type="term" value="F:DNA-binding transcription factor activity, RNA polymerase II-specific"/>
    <property type="evidence" value="ECO:0007669"/>
    <property type="project" value="InterPro"/>
</dbReference>
<dbReference type="InterPro" id="IPR036864">
    <property type="entry name" value="Zn2-C6_fun-type_DNA-bd_sf"/>
</dbReference>
<dbReference type="PROSITE" id="PS50157">
    <property type="entry name" value="ZINC_FINGER_C2H2_2"/>
    <property type="match status" value="2"/>
</dbReference>
<keyword evidence="5" id="KW-0812">Transmembrane</keyword>
<dbReference type="Gene3D" id="4.10.240.10">
    <property type="entry name" value="Zn(2)-C6 fungal-type DNA-binding domain"/>
    <property type="match status" value="1"/>
</dbReference>
<feature type="compositionally biased region" description="Low complexity" evidence="4">
    <location>
        <begin position="24"/>
        <end position="40"/>
    </location>
</feature>
<keyword evidence="2" id="KW-0539">Nucleus</keyword>
<proteinExistence type="predicted"/>
<dbReference type="CDD" id="cd00067">
    <property type="entry name" value="GAL4"/>
    <property type="match status" value="1"/>
</dbReference>
<feature type="domain" description="Zn(2)-C6 fungal-type" evidence="6">
    <location>
        <begin position="138"/>
        <end position="167"/>
    </location>
</feature>
<feature type="compositionally biased region" description="Low complexity" evidence="4">
    <location>
        <begin position="396"/>
        <end position="406"/>
    </location>
</feature>
<dbReference type="SUPFAM" id="SSF57701">
    <property type="entry name" value="Zn2/Cys6 DNA-binding domain"/>
    <property type="match status" value="1"/>
</dbReference>
<keyword evidence="5" id="KW-0472">Membrane</keyword>
<feature type="domain" description="C2H2-type" evidence="7">
    <location>
        <begin position="77"/>
        <end position="104"/>
    </location>
</feature>
<dbReference type="PROSITE" id="PS00028">
    <property type="entry name" value="ZINC_FINGER_C2H2_1"/>
    <property type="match status" value="1"/>
</dbReference>
<dbReference type="GO" id="GO:0008270">
    <property type="term" value="F:zinc ion binding"/>
    <property type="evidence" value="ECO:0007669"/>
    <property type="project" value="UniProtKB-KW"/>
</dbReference>
<keyword evidence="9" id="KW-1185">Reference proteome</keyword>
<dbReference type="InterPro" id="IPR007219">
    <property type="entry name" value="XnlR_reg_dom"/>
</dbReference>
<protein>
    <submittedName>
        <fullName evidence="8">Uncharacterized protein</fullName>
    </submittedName>
</protein>
<dbReference type="AlphaFoldDB" id="A0AAD5YRM4"/>
<evidence type="ECO:0000313" key="9">
    <source>
        <dbReference type="Proteomes" id="UP001213000"/>
    </source>
</evidence>
<evidence type="ECO:0000256" key="2">
    <source>
        <dbReference type="ARBA" id="ARBA00023242"/>
    </source>
</evidence>